<dbReference type="Proteomes" id="UP000184386">
    <property type="component" value="Unassembled WGS sequence"/>
</dbReference>
<dbReference type="InterPro" id="IPR050490">
    <property type="entry name" value="Bact_solute-bd_prot1"/>
</dbReference>
<dbReference type="PROSITE" id="PS51257">
    <property type="entry name" value="PROKAR_LIPOPROTEIN"/>
    <property type="match status" value="1"/>
</dbReference>
<keyword evidence="2" id="KW-1185">Reference proteome</keyword>
<dbReference type="EMBL" id="FRAC01000013">
    <property type="protein sequence ID" value="SHK54365.1"/>
    <property type="molecule type" value="Genomic_DNA"/>
</dbReference>
<dbReference type="STRING" id="1121322.SAMN02745136_02732"/>
<evidence type="ECO:0000313" key="1">
    <source>
        <dbReference type="EMBL" id="SHK54365.1"/>
    </source>
</evidence>
<sequence>MKKAGFGKKAIMGMLAVVLVGTMLVGCGKGGSNKAEDAKAGNDKTSSSGGTITVDFWTAPEQYNLKIWSSYADKFNAEKVQLNGKTVELKVQMMPAQPSSEAGIQNAIATGTVPAISENINRSFANILNSSEALYDISKEEWFKAIAAERHIEKVMDGWAINGSQYVIPLYVNPITYCYNSKALKALGVTEVPQTMDDFNALLTKYKEQADTLNKDGITHFMYRAELLNAANYWERWFDVESQYNAFSKGTPLVDGNKLTADKEALTKVFQLYGSIGDKVLTGTIDGIWQQDKVPVVMGIGAPWDVSANTAAGKVYGMDGDYVFGPTLVEKEGDTHFNYADSKGIVLYKNKAVSEEEHQGAIEFLKYVFTGAGKDTFDTDWLNATTMLPVRGDLETNAALSNYFAENPALKDISSFVADAIPGMAHEKGADIMTVLGEKAVVPFATELLPGVGMMENPDVSAYVDKAMEAMKSAGSLE</sequence>
<dbReference type="RefSeq" id="WP_073276820.1">
    <property type="nucleotide sequence ID" value="NZ_FRAC01000013.1"/>
</dbReference>
<dbReference type="PANTHER" id="PTHR43649">
    <property type="entry name" value="ARABINOSE-BINDING PROTEIN-RELATED"/>
    <property type="match status" value="1"/>
</dbReference>
<protein>
    <submittedName>
        <fullName evidence="1">Multiple sugar transport system substrate-binding protein</fullName>
    </submittedName>
</protein>
<dbReference type="OrthoDB" id="9808332at2"/>
<keyword evidence="1" id="KW-0813">Transport</keyword>
<gene>
    <name evidence="1" type="ORF">SAMN02745136_02732</name>
</gene>
<reference evidence="1" key="1">
    <citation type="submission" date="2016-11" db="EMBL/GenBank/DDBJ databases">
        <authorList>
            <person name="Jaros S."/>
            <person name="Januszkiewicz K."/>
            <person name="Wedrychowicz H."/>
        </authorList>
    </citation>
    <scope>NUCLEOTIDE SEQUENCE [LARGE SCALE GENOMIC DNA]</scope>
    <source>
        <strain evidence="1">DSM 15929</strain>
    </source>
</reference>
<dbReference type="PANTHER" id="PTHR43649:SF13">
    <property type="entry name" value="CARBOHYDRATE ABC TRANSPORTER SUBSTRATE-BINDING PROTEIN"/>
    <property type="match status" value="1"/>
</dbReference>
<accession>A0A1M6TBJ8</accession>
<dbReference type="Gene3D" id="3.40.190.10">
    <property type="entry name" value="Periplasmic binding protein-like II"/>
    <property type="match status" value="2"/>
</dbReference>
<organism evidence="1 2">
    <name type="scientific">Anaerocolumna jejuensis DSM 15929</name>
    <dbReference type="NCBI Taxonomy" id="1121322"/>
    <lineage>
        <taxon>Bacteria</taxon>
        <taxon>Bacillati</taxon>
        <taxon>Bacillota</taxon>
        <taxon>Clostridia</taxon>
        <taxon>Lachnospirales</taxon>
        <taxon>Lachnospiraceae</taxon>
        <taxon>Anaerocolumna</taxon>
    </lineage>
</organism>
<name>A0A1M6TBJ8_9FIRM</name>
<dbReference type="AlphaFoldDB" id="A0A1M6TBJ8"/>
<dbReference type="SUPFAM" id="SSF53850">
    <property type="entry name" value="Periplasmic binding protein-like II"/>
    <property type="match status" value="1"/>
</dbReference>
<evidence type="ECO:0000313" key="2">
    <source>
        <dbReference type="Proteomes" id="UP000184386"/>
    </source>
</evidence>
<proteinExistence type="predicted"/>
<keyword evidence="1" id="KW-0762">Sugar transport</keyword>